<gene>
    <name evidence="2" type="ORF">METZ01_LOCUS370110</name>
</gene>
<accession>A0A382T5B3</accession>
<dbReference type="AlphaFoldDB" id="A0A382T5B3"/>
<name>A0A382T5B3_9ZZZZ</name>
<protein>
    <submittedName>
        <fullName evidence="2">Uncharacterized protein</fullName>
    </submittedName>
</protein>
<feature type="compositionally biased region" description="Basic and acidic residues" evidence="1">
    <location>
        <begin position="147"/>
        <end position="167"/>
    </location>
</feature>
<feature type="region of interest" description="Disordered" evidence="1">
    <location>
        <begin position="141"/>
        <end position="167"/>
    </location>
</feature>
<feature type="region of interest" description="Disordered" evidence="1">
    <location>
        <begin position="1"/>
        <end position="22"/>
    </location>
</feature>
<organism evidence="2">
    <name type="scientific">marine metagenome</name>
    <dbReference type="NCBI Taxonomy" id="408172"/>
    <lineage>
        <taxon>unclassified sequences</taxon>
        <taxon>metagenomes</taxon>
        <taxon>ecological metagenomes</taxon>
    </lineage>
</organism>
<evidence type="ECO:0000313" key="2">
    <source>
        <dbReference type="EMBL" id="SVD17256.1"/>
    </source>
</evidence>
<proteinExistence type="predicted"/>
<reference evidence="2" key="1">
    <citation type="submission" date="2018-05" db="EMBL/GenBank/DDBJ databases">
        <authorList>
            <person name="Lanie J.A."/>
            <person name="Ng W.-L."/>
            <person name="Kazmierczak K.M."/>
            <person name="Andrzejewski T.M."/>
            <person name="Davidsen T.M."/>
            <person name="Wayne K.J."/>
            <person name="Tettelin H."/>
            <person name="Glass J.I."/>
            <person name="Rusch D."/>
            <person name="Podicherti R."/>
            <person name="Tsui H.-C.T."/>
            <person name="Winkler M.E."/>
        </authorList>
    </citation>
    <scope>NUCLEOTIDE SEQUENCE</scope>
</reference>
<evidence type="ECO:0000256" key="1">
    <source>
        <dbReference type="SAM" id="MobiDB-lite"/>
    </source>
</evidence>
<sequence length="167" mass="18486">MSIAGGLLPTESLPKQTRDSSYAPAGEGRFVVLPNGMKMAAEWKKGEAVPEGHAVINIDYGKDNTEMGPVPVTHGDWTIVIPRGTDRIVPLQHMNILNDAITTDYFQKDLSQGLTPRSNRRFNFTVKKWPKTGQKAGVEFDEASEPITKEDLDGALERHEVIDLDQN</sequence>
<dbReference type="EMBL" id="UINC01133996">
    <property type="protein sequence ID" value="SVD17256.1"/>
    <property type="molecule type" value="Genomic_DNA"/>
</dbReference>